<accession>A0A645D8L5</accession>
<proteinExistence type="predicted"/>
<dbReference type="EMBL" id="VSSQ01033817">
    <property type="protein sequence ID" value="MPM85539.1"/>
    <property type="molecule type" value="Genomic_DNA"/>
</dbReference>
<reference evidence="1" key="1">
    <citation type="submission" date="2019-08" db="EMBL/GenBank/DDBJ databases">
        <authorList>
            <person name="Kucharzyk K."/>
            <person name="Murdoch R.W."/>
            <person name="Higgins S."/>
            <person name="Loffler F."/>
        </authorList>
    </citation>
    <scope>NUCLEOTIDE SEQUENCE</scope>
</reference>
<gene>
    <name evidence="1" type="ORF">SDC9_132620</name>
</gene>
<protein>
    <submittedName>
        <fullName evidence="1">Uncharacterized protein</fullName>
    </submittedName>
</protein>
<sequence>MKMIQVRIAHETVKVLHTRLRFRQKDNVLGRRAFLPAFLLCLFRAHGQFVQTECAEFFEQLEEDLPRCLRVVCCAVMLQQHDAQCVADGVQLVIDQIVHQIPREHQRVRIMV</sequence>
<comment type="caution">
    <text evidence="1">The sequence shown here is derived from an EMBL/GenBank/DDBJ whole genome shotgun (WGS) entry which is preliminary data.</text>
</comment>
<evidence type="ECO:0000313" key="1">
    <source>
        <dbReference type="EMBL" id="MPM85539.1"/>
    </source>
</evidence>
<organism evidence="1">
    <name type="scientific">bioreactor metagenome</name>
    <dbReference type="NCBI Taxonomy" id="1076179"/>
    <lineage>
        <taxon>unclassified sequences</taxon>
        <taxon>metagenomes</taxon>
        <taxon>ecological metagenomes</taxon>
    </lineage>
</organism>
<name>A0A645D8L5_9ZZZZ</name>
<dbReference type="AlphaFoldDB" id="A0A645D8L5"/>